<dbReference type="Gene3D" id="1.10.220.150">
    <property type="entry name" value="Arf GTPase activating protein"/>
    <property type="match status" value="1"/>
</dbReference>
<dbReference type="Pfam" id="PF01412">
    <property type="entry name" value="ArfGap"/>
    <property type="match status" value="1"/>
</dbReference>
<dbReference type="EMBL" id="JBJKBG010000005">
    <property type="protein sequence ID" value="KAL3740245.1"/>
    <property type="molecule type" value="Genomic_DNA"/>
</dbReference>
<name>A0ABD3KKC4_EUCGL</name>
<dbReference type="CDD" id="cd08204">
    <property type="entry name" value="ArfGap"/>
    <property type="match status" value="1"/>
</dbReference>
<evidence type="ECO:0000259" key="7">
    <source>
        <dbReference type="PROSITE" id="PS50115"/>
    </source>
</evidence>
<dbReference type="SMART" id="SM00105">
    <property type="entry name" value="ArfGap"/>
    <property type="match status" value="1"/>
</dbReference>
<dbReference type="GO" id="GO:0008270">
    <property type="term" value="F:zinc ion binding"/>
    <property type="evidence" value="ECO:0007669"/>
    <property type="project" value="UniProtKB-KW"/>
</dbReference>
<dbReference type="PANTHER" id="PTHR46419">
    <property type="entry name" value="ADP-RIBOSYLATION FACTOR GTPASE-ACTIVATING PROTEIN AGD5"/>
    <property type="match status" value="1"/>
</dbReference>
<feature type="region of interest" description="Disordered" evidence="6">
    <location>
        <begin position="439"/>
        <end position="470"/>
    </location>
</feature>
<dbReference type="InterPro" id="IPR037278">
    <property type="entry name" value="ARFGAP/RecO"/>
</dbReference>
<evidence type="ECO:0000313" key="9">
    <source>
        <dbReference type="Proteomes" id="UP001634007"/>
    </source>
</evidence>
<dbReference type="InterPro" id="IPR038508">
    <property type="entry name" value="ArfGAP_dom_sf"/>
</dbReference>
<keyword evidence="4" id="KW-0862">Zinc</keyword>
<sequence length="470" mass="51313">MNGKAGVTKELNEKHRKILEALLKLPENRECADCRSRAPRWASVNLGIFICLQCSGIHRSLGVHISKVRSATLDTWLPEQVAFIQSMGNEKANSYWEAELPPNYSRVGNENFIRAKYVEKRWVSRNEKKRSPQNTSGAKTPVYESSPDNGRRSGYSNRIEPPPAEKKISHSSNGEARATASENSTSAPAKVTQQVVAKTKPQEEVEKTKPEGSKAESMRKGAEKPKSEVPEAESTEKQANLPPVVPPAKVDYATELFNLLCIEDSKSNGSHLDSANGNSLAEAQPAPAKSVPGNVNSTVAAERNMPAKSGIQHPQVNSQIATSYLPEKSNLASPFSIQQQQLLPILPQQQSFLGNGVQYHNVNIPQPSLNAAPMASPQYRGIINQAPGMMSLTETQKHMQMANGQQARLVGSVAYPPQRSYVGGPGAPINGAMRTNFPQTMMRPRPSITPTPSGHDYDFSSLTQGLFTKR</sequence>
<dbReference type="PROSITE" id="PS50115">
    <property type="entry name" value="ARFGAP"/>
    <property type="match status" value="1"/>
</dbReference>
<keyword evidence="9" id="KW-1185">Reference proteome</keyword>
<comment type="caution">
    <text evidence="8">The sequence shown here is derived from an EMBL/GenBank/DDBJ whole genome shotgun (WGS) entry which is preliminary data.</text>
</comment>
<proteinExistence type="predicted"/>
<protein>
    <recommendedName>
        <fullName evidence="7">Arf-GAP domain-containing protein</fullName>
    </recommendedName>
</protein>
<evidence type="ECO:0000256" key="4">
    <source>
        <dbReference type="ARBA" id="ARBA00022833"/>
    </source>
</evidence>
<feature type="compositionally biased region" description="Polar residues" evidence="6">
    <location>
        <begin position="460"/>
        <end position="470"/>
    </location>
</feature>
<gene>
    <name evidence="8" type="ORF">ACJRO7_021515</name>
</gene>
<keyword evidence="3 5" id="KW-0863">Zinc-finger</keyword>
<evidence type="ECO:0000256" key="2">
    <source>
        <dbReference type="ARBA" id="ARBA00022723"/>
    </source>
</evidence>
<keyword evidence="1" id="KW-0343">GTPase activation</keyword>
<keyword evidence="2" id="KW-0479">Metal-binding</keyword>
<evidence type="ECO:0000313" key="8">
    <source>
        <dbReference type="EMBL" id="KAL3740245.1"/>
    </source>
</evidence>
<reference evidence="8 9" key="1">
    <citation type="submission" date="2024-11" db="EMBL/GenBank/DDBJ databases">
        <title>Chromosome-level genome assembly of Eucalyptus globulus Labill. provides insights into its genome evolution.</title>
        <authorList>
            <person name="Li X."/>
        </authorList>
    </citation>
    <scope>NUCLEOTIDE SEQUENCE [LARGE SCALE GENOMIC DNA]</scope>
    <source>
        <strain evidence="8">CL2024</strain>
        <tissue evidence="8">Fresh tender leaves</tissue>
    </source>
</reference>
<feature type="region of interest" description="Disordered" evidence="6">
    <location>
        <begin position="125"/>
        <end position="245"/>
    </location>
</feature>
<dbReference type="SUPFAM" id="SSF57863">
    <property type="entry name" value="ArfGap/RecO-like zinc finger"/>
    <property type="match status" value="1"/>
</dbReference>
<dbReference type="InterPro" id="IPR044520">
    <property type="entry name" value="ARF_GAP_AGD5/15"/>
</dbReference>
<feature type="domain" description="Arf-GAP" evidence="7">
    <location>
        <begin position="16"/>
        <end position="130"/>
    </location>
</feature>
<evidence type="ECO:0000256" key="6">
    <source>
        <dbReference type="SAM" id="MobiDB-lite"/>
    </source>
</evidence>
<dbReference type="InterPro" id="IPR001164">
    <property type="entry name" value="ArfGAP_dom"/>
</dbReference>
<dbReference type="AlphaFoldDB" id="A0ABD3KKC4"/>
<dbReference type="GO" id="GO:0005096">
    <property type="term" value="F:GTPase activator activity"/>
    <property type="evidence" value="ECO:0007669"/>
    <property type="project" value="UniProtKB-KW"/>
</dbReference>
<accession>A0ABD3KKC4</accession>
<feature type="compositionally biased region" description="Polar residues" evidence="6">
    <location>
        <begin position="270"/>
        <end position="281"/>
    </location>
</feature>
<dbReference type="FunFam" id="1.10.220.150:FF:000009">
    <property type="entry name" value="stromal membrane-associated protein 1 isoform X1"/>
    <property type="match status" value="1"/>
</dbReference>
<feature type="region of interest" description="Disordered" evidence="6">
    <location>
        <begin position="270"/>
        <end position="292"/>
    </location>
</feature>
<organism evidence="8 9">
    <name type="scientific">Eucalyptus globulus</name>
    <name type="common">Tasmanian blue gum</name>
    <dbReference type="NCBI Taxonomy" id="34317"/>
    <lineage>
        <taxon>Eukaryota</taxon>
        <taxon>Viridiplantae</taxon>
        <taxon>Streptophyta</taxon>
        <taxon>Embryophyta</taxon>
        <taxon>Tracheophyta</taxon>
        <taxon>Spermatophyta</taxon>
        <taxon>Magnoliopsida</taxon>
        <taxon>eudicotyledons</taxon>
        <taxon>Gunneridae</taxon>
        <taxon>Pentapetalae</taxon>
        <taxon>rosids</taxon>
        <taxon>malvids</taxon>
        <taxon>Myrtales</taxon>
        <taxon>Myrtaceae</taxon>
        <taxon>Myrtoideae</taxon>
        <taxon>Eucalypteae</taxon>
        <taxon>Eucalyptus</taxon>
    </lineage>
</organism>
<dbReference type="Proteomes" id="UP001634007">
    <property type="component" value="Unassembled WGS sequence"/>
</dbReference>
<feature type="compositionally biased region" description="Polar residues" evidence="6">
    <location>
        <begin position="170"/>
        <end position="196"/>
    </location>
</feature>
<evidence type="ECO:0000256" key="3">
    <source>
        <dbReference type="ARBA" id="ARBA00022771"/>
    </source>
</evidence>
<feature type="compositionally biased region" description="Basic and acidic residues" evidence="6">
    <location>
        <begin position="200"/>
        <end position="229"/>
    </location>
</feature>
<evidence type="ECO:0000256" key="5">
    <source>
        <dbReference type="PROSITE-ProRule" id="PRU00288"/>
    </source>
</evidence>
<evidence type="ECO:0000256" key="1">
    <source>
        <dbReference type="ARBA" id="ARBA00022468"/>
    </source>
</evidence>
<dbReference type="PRINTS" id="PR00405">
    <property type="entry name" value="REVINTRACTNG"/>
</dbReference>
<dbReference type="PANTHER" id="PTHR46419:SF2">
    <property type="entry name" value="ADP-RIBOSYLATION FACTOR GTPASE-ACTIVATING PROTEIN AGD5"/>
    <property type="match status" value="1"/>
</dbReference>